<keyword evidence="2" id="KW-1185">Reference proteome</keyword>
<dbReference type="EMBL" id="VDGG01000069">
    <property type="protein sequence ID" value="TQR05538.1"/>
    <property type="molecule type" value="Genomic_DNA"/>
</dbReference>
<sequence length="107" mass="12373">MVQLTDIIKQEFSQTVDFVAKNMEWKNESVILCYYSTMIDIAVVMEQIRIIQERFEAGEVAWGQTAFSEENNWTMKQLKESVCSGETVLIFPSTDKMLRIILPKTVS</sequence>
<dbReference type="RefSeq" id="WP_142609232.1">
    <property type="nucleotide sequence ID" value="NZ_VDGG01000069.1"/>
</dbReference>
<accession>A0A544SK18</accession>
<evidence type="ECO:0000313" key="1">
    <source>
        <dbReference type="EMBL" id="TQR05538.1"/>
    </source>
</evidence>
<organism evidence="1 2">
    <name type="scientific">Psychrobacillus soli</name>
    <dbReference type="NCBI Taxonomy" id="1543965"/>
    <lineage>
        <taxon>Bacteria</taxon>
        <taxon>Bacillati</taxon>
        <taxon>Bacillota</taxon>
        <taxon>Bacilli</taxon>
        <taxon>Bacillales</taxon>
        <taxon>Bacillaceae</taxon>
        <taxon>Psychrobacillus</taxon>
    </lineage>
</organism>
<dbReference type="Proteomes" id="UP000318937">
    <property type="component" value="Unassembled WGS sequence"/>
</dbReference>
<dbReference type="AlphaFoldDB" id="A0A544SK18"/>
<proteinExistence type="predicted"/>
<evidence type="ECO:0000313" key="2">
    <source>
        <dbReference type="Proteomes" id="UP000318937"/>
    </source>
</evidence>
<protein>
    <submittedName>
        <fullName evidence="1">Spore germination protein</fullName>
    </submittedName>
</protein>
<reference evidence="1 2" key="1">
    <citation type="submission" date="2019-05" db="EMBL/GenBank/DDBJ databases">
        <title>Psychrobacillus vulpis sp. nov., a new species isolated from feces of a red fox that inhabits in The Tablas de Daimiel Natural Park, Albacete, Spain.</title>
        <authorList>
            <person name="Rodriguez M."/>
            <person name="Reina J.C."/>
            <person name="Bejar V."/>
            <person name="Llamas I."/>
        </authorList>
    </citation>
    <scope>NUCLEOTIDE SEQUENCE [LARGE SCALE GENOMIC DNA]</scope>
    <source>
        <strain evidence="1 2">NHI-2</strain>
    </source>
</reference>
<comment type="caution">
    <text evidence="1">The sequence shown here is derived from an EMBL/GenBank/DDBJ whole genome shotgun (WGS) entry which is preliminary data.</text>
</comment>
<gene>
    <name evidence="1" type="ORF">FG383_19610</name>
</gene>
<name>A0A544SK18_9BACI</name>